<reference evidence="3" key="1">
    <citation type="submission" date="2025-08" db="UniProtKB">
        <authorList>
            <consortium name="RefSeq"/>
        </authorList>
    </citation>
    <scope>IDENTIFICATION</scope>
</reference>
<evidence type="ECO:0000313" key="2">
    <source>
        <dbReference type="Proteomes" id="UP001165740"/>
    </source>
</evidence>
<dbReference type="RefSeq" id="XP_055897495.1">
    <property type="nucleotide sequence ID" value="XM_056041520.1"/>
</dbReference>
<dbReference type="Proteomes" id="UP001165740">
    <property type="component" value="Chromosome 9"/>
</dbReference>
<sequence length="556" mass="64503">MFSFEVLGTLIQLKMRPNSELADISSKLENLEEINDFFQNIVMELSLVKNKCELWIQEKETLTFTEVKEYITETTKDILQRCISVTSSQLKMVADSATILENNIPLQPVSFKVSNSISTEYQTLTEKFKEINSSFTEQSKQFKKVQQKLKHQKLINKMLDERINKCVDDNAECTKLQENLNEKYVELKEEVTSEFYAASRFMAYLQTKCESLSQEFKESKAMCKEEDLTVRIIVKYLVYHDCAAEKIPQRHQNMLEKLDYIDQHEQQIMGKGKVDPQEYLKKCMKNPGHIHFIPVTTLTLYHLPEGHRDTDLYELMKAAADLTVKISVATTSPKRPEFWPCTNVPYPFHKSKEKPHLRTGSGMINKVMTGLEAICPCDNCKHSNKPNTDWWTIRVGTAANVVYNDHEAKYATLRLFYDTEESQDVSVTCARNIQLYKNVDADYCWFNCVTCDTELANKLEKMIQRYEALLKEITAKYRQTRDIHKLMFLVSHPHGCCKRISIGQWDEKSIVRKKNKTFTYSTYTCPGSSGAWVYCLGYDWSIHGGTMKCGLNYSRM</sequence>
<protein>
    <submittedName>
        <fullName evidence="3">Uncharacterized protein LOC129928227 isoform X1</fullName>
    </submittedName>
</protein>
<accession>A0A9W3BDH9</accession>
<gene>
    <name evidence="3" type="primary">LOC129928227</name>
</gene>
<dbReference type="AlphaFoldDB" id="A0A9W3BDH9"/>
<keyword evidence="1" id="KW-0175">Coiled coil</keyword>
<proteinExistence type="predicted"/>
<feature type="coiled-coil region" evidence="1">
    <location>
        <begin position="456"/>
        <end position="483"/>
    </location>
</feature>
<name>A0A9W3BDH9_BIOGL</name>
<evidence type="ECO:0000313" key="3">
    <source>
        <dbReference type="RefSeq" id="XP_055897495.1"/>
    </source>
</evidence>
<dbReference type="GeneID" id="129928227"/>
<keyword evidence="2" id="KW-1185">Reference proteome</keyword>
<evidence type="ECO:0000256" key="1">
    <source>
        <dbReference type="SAM" id="Coils"/>
    </source>
</evidence>
<dbReference type="OrthoDB" id="6045352at2759"/>
<organism evidence="2 3">
    <name type="scientific">Biomphalaria glabrata</name>
    <name type="common">Bloodfluke planorb</name>
    <name type="synonym">Freshwater snail</name>
    <dbReference type="NCBI Taxonomy" id="6526"/>
    <lineage>
        <taxon>Eukaryota</taxon>
        <taxon>Metazoa</taxon>
        <taxon>Spiralia</taxon>
        <taxon>Lophotrochozoa</taxon>
        <taxon>Mollusca</taxon>
        <taxon>Gastropoda</taxon>
        <taxon>Heterobranchia</taxon>
        <taxon>Euthyneura</taxon>
        <taxon>Panpulmonata</taxon>
        <taxon>Hygrophila</taxon>
        <taxon>Lymnaeoidea</taxon>
        <taxon>Planorbidae</taxon>
        <taxon>Biomphalaria</taxon>
    </lineage>
</organism>